<dbReference type="Proteomes" id="UP000799302">
    <property type="component" value="Unassembled WGS sequence"/>
</dbReference>
<protein>
    <submittedName>
        <fullName evidence="2">Uncharacterized protein</fullName>
    </submittedName>
</protein>
<keyword evidence="3" id="KW-1185">Reference proteome</keyword>
<feature type="region of interest" description="Disordered" evidence="1">
    <location>
        <begin position="1"/>
        <end position="51"/>
    </location>
</feature>
<dbReference type="AlphaFoldDB" id="A0A6A6U5N5"/>
<evidence type="ECO:0000313" key="3">
    <source>
        <dbReference type="Proteomes" id="UP000799302"/>
    </source>
</evidence>
<evidence type="ECO:0000256" key="1">
    <source>
        <dbReference type="SAM" id="MobiDB-lite"/>
    </source>
</evidence>
<name>A0A6A6U5N5_9PEZI</name>
<feature type="region of interest" description="Disordered" evidence="1">
    <location>
        <begin position="170"/>
        <end position="191"/>
    </location>
</feature>
<dbReference type="EMBL" id="MU004237">
    <property type="protein sequence ID" value="KAF2667585.1"/>
    <property type="molecule type" value="Genomic_DNA"/>
</dbReference>
<proteinExistence type="predicted"/>
<feature type="compositionally biased region" description="Basic and acidic residues" evidence="1">
    <location>
        <begin position="182"/>
        <end position="191"/>
    </location>
</feature>
<organism evidence="2 3">
    <name type="scientific">Microthyrium microscopicum</name>
    <dbReference type="NCBI Taxonomy" id="703497"/>
    <lineage>
        <taxon>Eukaryota</taxon>
        <taxon>Fungi</taxon>
        <taxon>Dikarya</taxon>
        <taxon>Ascomycota</taxon>
        <taxon>Pezizomycotina</taxon>
        <taxon>Dothideomycetes</taxon>
        <taxon>Dothideomycetes incertae sedis</taxon>
        <taxon>Microthyriales</taxon>
        <taxon>Microthyriaceae</taxon>
        <taxon>Microthyrium</taxon>
    </lineage>
</organism>
<gene>
    <name evidence="2" type="ORF">BT63DRAFT_295490</name>
</gene>
<accession>A0A6A6U5N5</accession>
<feature type="compositionally biased region" description="Polar residues" evidence="1">
    <location>
        <begin position="33"/>
        <end position="51"/>
    </location>
</feature>
<dbReference type="OrthoDB" id="5325862at2759"/>
<evidence type="ECO:0000313" key="2">
    <source>
        <dbReference type="EMBL" id="KAF2667585.1"/>
    </source>
</evidence>
<sequence length="288" mass="31272">MSAPPSYHTSPSFEDLDPDIKNLSIQDQKDLESSSVHSGDSTVPPYSTSFNPSKTFRINARGVELIHLPIPSKELEIPIYNSDGSLAYTSTREKRSSGNAILSAPGRGDLVASNYKFGPMREPTMTMLQGREGVNEVLVSGKWTSRTQRFSYAAVPINFDWVNRKELVQTSSDPSATMANEMAEKDGSKSKDKTKKCSLLVLEVQGKDKDDITRVARLLRDEENRTAGTGYMTAGKGGALAIDELAAKGLGIPEELIVASCIMMLKKELDRRRAAQFAMMAGAASGGS</sequence>
<reference evidence="2" key="1">
    <citation type="journal article" date="2020" name="Stud. Mycol.">
        <title>101 Dothideomycetes genomes: a test case for predicting lifestyles and emergence of pathogens.</title>
        <authorList>
            <person name="Haridas S."/>
            <person name="Albert R."/>
            <person name="Binder M."/>
            <person name="Bloem J."/>
            <person name="Labutti K."/>
            <person name="Salamov A."/>
            <person name="Andreopoulos B."/>
            <person name="Baker S."/>
            <person name="Barry K."/>
            <person name="Bills G."/>
            <person name="Bluhm B."/>
            <person name="Cannon C."/>
            <person name="Castanera R."/>
            <person name="Culley D."/>
            <person name="Daum C."/>
            <person name="Ezra D."/>
            <person name="Gonzalez J."/>
            <person name="Henrissat B."/>
            <person name="Kuo A."/>
            <person name="Liang C."/>
            <person name="Lipzen A."/>
            <person name="Lutzoni F."/>
            <person name="Magnuson J."/>
            <person name="Mondo S."/>
            <person name="Nolan M."/>
            <person name="Ohm R."/>
            <person name="Pangilinan J."/>
            <person name="Park H.-J."/>
            <person name="Ramirez L."/>
            <person name="Alfaro M."/>
            <person name="Sun H."/>
            <person name="Tritt A."/>
            <person name="Yoshinaga Y."/>
            <person name="Zwiers L.-H."/>
            <person name="Turgeon B."/>
            <person name="Goodwin S."/>
            <person name="Spatafora J."/>
            <person name="Crous P."/>
            <person name="Grigoriev I."/>
        </authorList>
    </citation>
    <scope>NUCLEOTIDE SEQUENCE</scope>
    <source>
        <strain evidence="2">CBS 115976</strain>
    </source>
</reference>